<dbReference type="EMBL" id="JACHNY010000005">
    <property type="protein sequence ID" value="MBB4618655.1"/>
    <property type="molecule type" value="Genomic_DNA"/>
</dbReference>
<dbReference type="Proteomes" id="UP000574769">
    <property type="component" value="Unassembled WGS sequence"/>
</dbReference>
<evidence type="ECO:0000313" key="2">
    <source>
        <dbReference type="Proteomes" id="UP000574769"/>
    </source>
</evidence>
<name>A0A7W7AKE6_9SPHN</name>
<dbReference type="AlphaFoldDB" id="A0A7W7AKE6"/>
<keyword evidence="2" id="KW-1185">Reference proteome</keyword>
<organism evidence="1 2">
    <name type="scientific">Sphingomonas abaci</name>
    <dbReference type="NCBI Taxonomy" id="237611"/>
    <lineage>
        <taxon>Bacteria</taxon>
        <taxon>Pseudomonadati</taxon>
        <taxon>Pseudomonadota</taxon>
        <taxon>Alphaproteobacteria</taxon>
        <taxon>Sphingomonadales</taxon>
        <taxon>Sphingomonadaceae</taxon>
        <taxon>Sphingomonas</taxon>
    </lineage>
</organism>
<sequence>MTVNMVLRFLPRAEIGRISGQSMTVGRPGDGWYIAFEWLGWATILELMRSVRND</sequence>
<proteinExistence type="predicted"/>
<gene>
    <name evidence="1" type="ORF">GGQ96_002798</name>
</gene>
<evidence type="ECO:0000313" key="1">
    <source>
        <dbReference type="EMBL" id="MBB4618655.1"/>
    </source>
</evidence>
<comment type="caution">
    <text evidence="1">The sequence shown here is derived from an EMBL/GenBank/DDBJ whole genome shotgun (WGS) entry which is preliminary data.</text>
</comment>
<protein>
    <submittedName>
        <fullName evidence="1">Uncharacterized protein</fullName>
    </submittedName>
</protein>
<accession>A0A7W7AKE6</accession>
<reference evidence="1 2" key="1">
    <citation type="submission" date="2020-08" db="EMBL/GenBank/DDBJ databases">
        <title>Genomic Encyclopedia of Type Strains, Phase IV (KMG-IV): sequencing the most valuable type-strain genomes for metagenomic binning, comparative biology and taxonomic classification.</title>
        <authorList>
            <person name="Goeker M."/>
        </authorList>
    </citation>
    <scope>NUCLEOTIDE SEQUENCE [LARGE SCALE GENOMIC DNA]</scope>
    <source>
        <strain evidence="1 2">DSM 15867</strain>
    </source>
</reference>
<dbReference type="RefSeq" id="WP_184115697.1">
    <property type="nucleotide sequence ID" value="NZ_JACHNY010000005.1"/>
</dbReference>